<dbReference type="InterPro" id="IPR000182">
    <property type="entry name" value="GNAT_dom"/>
</dbReference>
<dbReference type="Pfam" id="PF00583">
    <property type="entry name" value="Acetyltransf_1"/>
    <property type="match status" value="1"/>
</dbReference>
<accession>A0A378LUJ5</accession>
<dbReference type="InterPro" id="IPR016181">
    <property type="entry name" value="Acyl_CoA_acyltransferase"/>
</dbReference>
<feature type="domain" description="N-acetyltransferase" evidence="3">
    <location>
        <begin position="1"/>
        <end position="172"/>
    </location>
</feature>
<organism evidence="4 5">
    <name type="scientific">Legionella wadsworthii</name>
    <dbReference type="NCBI Taxonomy" id="28088"/>
    <lineage>
        <taxon>Bacteria</taxon>
        <taxon>Pseudomonadati</taxon>
        <taxon>Pseudomonadota</taxon>
        <taxon>Gammaproteobacteria</taxon>
        <taxon>Legionellales</taxon>
        <taxon>Legionellaceae</taxon>
        <taxon>Legionella</taxon>
    </lineage>
</organism>
<protein>
    <submittedName>
        <fullName evidence="4">GNAT family acetyltransferase</fullName>
    </submittedName>
</protein>
<keyword evidence="5" id="KW-1185">Reference proteome</keyword>
<dbReference type="Gene3D" id="3.40.630.30">
    <property type="match status" value="1"/>
</dbReference>
<dbReference type="CDD" id="cd04301">
    <property type="entry name" value="NAT_SF"/>
    <property type="match status" value="1"/>
</dbReference>
<dbReference type="GO" id="GO:0016747">
    <property type="term" value="F:acyltransferase activity, transferring groups other than amino-acyl groups"/>
    <property type="evidence" value="ECO:0007669"/>
    <property type="project" value="InterPro"/>
</dbReference>
<dbReference type="SUPFAM" id="SSF55729">
    <property type="entry name" value="Acyl-CoA N-acyltransferases (Nat)"/>
    <property type="match status" value="1"/>
</dbReference>
<keyword evidence="2" id="KW-0012">Acyltransferase</keyword>
<reference evidence="4 5" key="1">
    <citation type="submission" date="2018-06" db="EMBL/GenBank/DDBJ databases">
        <authorList>
            <consortium name="Pathogen Informatics"/>
            <person name="Doyle S."/>
        </authorList>
    </citation>
    <scope>NUCLEOTIDE SEQUENCE [LARGE SCALE GENOMIC DNA]</scope>
    <source>
        <strain evidence="4 5">NCTC11532</strain>
    </source>
</reference>
<dbReference type="EMBL" id="UGPB01000001">
    <property type="protein sequence ID" value="STY30043.1"/>
    <property type="molecule type" value="Genomic_DNA"/>
</dbReference>
<dbReference type="Proteomes" id="UP000255297">
    <property type="component" value="Unassembled WGS sequence"/>
</dbReference>
<evidence type="ECO:0000313" key="4">
    <source>
        <dbReference type="EMBL" id="STY30043.1"/>
    </source>
</evidence>
<dbReference type="PANTHER" id="PTHR43877">
    <property type="entry name" value="AMINOALKYLPHOSPHONATE N-ACETYLTRANSFERASE-RELATED-RELATED"/>
    <property type="match status" value="1"/>
</dbReference>
<gene>
    <name evidence="4" type="ORF">NCTC11532_02205</name>
</gene>
<dbReference type="OrthoDB" id="7356080at2"/>
<proteinExistence type="predicted"/>
<dbReference type="AlphaFoldDB" id="A0A378LUJ5"/>
<dbReference type="STRING" id="1122170.GCA_000701265_00282"/>
<dbReference type="InterPro" id="IPR050832">
    <property type="entry name" value="Bact_Acetyltransf"/>
</dbReference>
<keyword evidence="1 4" id="KW-0808">Transferase</keyword>
<dbReference type="PANTHER" id="PTHR43877:SF1">
    <property type="entry name" value="ACETYLTRANSFERASE"/>
    <property type="match status" value="1"/>
</dbReference>
<dbReference type="RefSeq" id="WP_031564469.1">
    <property type="nucleotide sequence ID" value="NZ_CAAAIS010000001.1"/>
</dbReference>
<evidence type="ECO:0000313" key="5">
    <source>
        <dbReference type="Proteomes" id="UP000255297"/>
    </source>
</evidence>
<name>A0A378LUJ5_9GAMM</name>
<evidence type="ECO:0000259" key="3">
    <source>
        <dbReference type="PROSITE" id="PS51186"/>
    </source>
</evidence>
<evidence type="ECO:0000256" key="1">
    <source>
        <dbReference type="ARBA" id="ARBA00022679"/>
    </source>
</evidence>
<sequence length="176" mass="20116">MIRVAQIDEINTLNELIDLSARELGKIDYSPHEIEGAIQYIFGVDRELVQDKTYYVMEQEGTFIACGGWSRRKTLFGGDQCSVRENGFLNPKLDFAKIRAFFVHPSYARQGLGKKLLTYCEKQAKAYGFSKLEMMATLTGVKLYRNCGYQLIAPESFLLGNGESFKMFKMVKHLQE</sequence>
<dbReference type="PROSITE" id="PS51186">
    <property type="entry name" value="GNAT"/>
    <property type="match status" value="1"/>
</dbReference>
<evidence type="ECO:0000256" key="2">
    <source>
        <dbReference type="ARBA" id="ARBA00023315"/>
    </source>
</evidence>